<feature type="signal peptide" evidence="1">
    <location>
        <begin position="1"/>
        <end position="25"/>
    </location>
</feature>
<feature type="chain" id="PRO_5018791578" evidence="1">
    <location>
        <begin position="26"/>
        <end position="187"/>
    </location>
</feature>
<accession>A0A3Q3DRZ7</accession>
<reference evidence="2" key="2">
    <citation type="submission" date="2025-09" db="UniProtKB">
        <authorList>
            <consortium name="Ensembl"/>
        </authorList>
    </citation>
    <scope>IDENTIFICATION</scope>
</reference>
<evidence type="ECO:0000256" key="1">
    <source>
        <dbReference type="SAM" id="SignalP"/>
    </source>
</evidence>
<dbReference type="GO" id="GO:0043330">
    <property type="term" value="P:response to exogenous dsRNA"/>
    <property type="evidence" value="ECO:0007669"/>
    <property type="project" value="Ensembl"/>
</dbReference>
<dbReference type="GO" id="GO:0032496">
    <property type="term" value="P:response to lipopolysaccharide"/>
    <property type="evidence" value="ECO:0007669"/>
    <property type="project" value="Ensembl"/>
</dbReference>
<dbReference type="OMA" id="ECMRNIM"/>
<name>A0A3Q3DRZ7_HIPCM</name>
<keyword evidence="3" id="KW-1185">Reference proteome</keyword>
<keyword evidence="1" id="KW-0732">Signal</keyword>
<sequence length="187" mass="20879">MFLFPSVVISCLLVTSTLKWRPATSLPVQAQLSSEECKKCSALFVSLLRNITGLLSGNVLCYGLKPNDKATVSSSAETVQACAPNVQEVTRFCLSECVSSIMKDMVHYDALIQSYLKLTLRSPEEETALLSPTLEIIHNLKEDTSYMWGDNSFTNRREMCKMMRGFHIRAITINRAMGYLSSGDHLK</sequence>
<dbReference type="Ensembl" id="ENSHCOT00000009752.1">
    <property type="protein sequence ID" value="ENSHCOP00000019030.1"/>
    <property type="gene ID" value="ENSHCOG00000004064.1"/>
</dbReference>
<dbReference type="AlphaFoldDB" id="A0A3Q3DRZ7"/>
<dbReference type="Proteomes" id="UP000264820">
    <property type="component" value="Unplaced"/>
</dbReference>
<dbReference type="Gene3D" id="1.20.1250.10">
    <property type="match status" value="1"/>
</dbReference>
<protein>
    <submittedName>
        <fullName evidence="2">Interleukin 12a</fullName>
    </submittedName>
</protein>
<proteinExistence type="predicted"/>
<dbReference type="InterPro" id="IPR009079">
    <property type="entry name" value="4_helix_cytokine-like_core"/>
</dbReference>
<reference evidence="2" key="1">
    <citation type="submission" date="2025-08" db="UniProtKB">
        <authorList>
            <consortium name="Ensembl"/>
        </authorList>
    </citation>
    <scope>IDENTIFICATION</scope>
</reference>
<evidence type="ECO:0000313" key="2">
    <source>
        <dbReference type="Ensembl" id="ENSHCOP00000019030.1"/>
    </source>
</evidence>
<dbReference type="SUPFAM" id="SSF47266">
    <property type="entry name" value="4-helical cytokines"/>
    <property type="match status" value="1"/>
</dbReference>
<dbReference type="GeneTree" id="ENSGT00390000016906"/>
<organism evidence="2 3">
    <name type="scientific">Hippocampus comes</name>
    <name type="common">Tiger tail seahorse</name>
    <dbReference type="NCBI Taxonomy" id="109280"/>
    <lineage>
        <taxon>Eukaryota</taxon>
        <taxon>Metazoa</taxon>
        <taxon>Chordata</taxon>
        <taxon>Craniata</taxon>
        <taxon>Vertebrata</taxon>
        <taxon>Euteleostomi</taxon>
        <taxon>Actinopterygii</taxon>
        <taxon>Neopterygii</taxon>
        <taxon>Teleostei</taxon>
        <taxon>Neoteleostei</taxon>
        <taxon>Acanthomorphata</taxon>
        <taxon>Syngnathiaria</taxon>
        <taxon>Syngnathiformes</taxon>
        <taxon>Syngnathoidei</taxon>
        <taxon>Syngnathidae</taxon>
        <taxon>Hippocampus</taxon>
    </lineage>
</organism>
<evidence type="ECO:0000313" key="3">
    <source>
        <dbReference type="Proteomes" id="UP000264820"/>
    </source>
</evidence>